<dbReference type="OrthoDB" id="1351981at2"/>
<evidence type="ECO:0000313" key="1">
    <source>
        <dbReference type="EMBL" id="EHQ28743.1"/>
    </source>
</evidence>
<dbReference type="SUPFAM" id="SSF55144">
    <property type="entry name" value="LigT-like"/>
    <property type="match status" value="1"/>
</dbReference>
<dbReference type="InterPro" id="IPR009097">
    <property type="entry name" value="Cyclic_Pdiesterase"/>
</dbReference>
<evidence type="ECO:0000313" key="2">
    <source>
        <dbReference type="Proteomes" id="UP000002774"/>
    </source>
</evidence>
<accession>H1Y8X7</accession>
<organism evidence="1 2">
    <name type="scientific">Mucilaginibacter paludis DSM 18603</name>
    <dbReference type="NCBI Taxonomy" id="714943"/>
    <lineage>
        <taxon>Bacteria</taxon>
        <taxon>Pseudomonadati</taxon>
        <taxon>Bacteroidota</taxon>
        <taxon>Sphingobacteriia</taxon>
        <taxon>Sphingobacteriales</taxon>
        <taxon>Sphingobacteriaceae</taxon>
        <taxon>Mucilaginibacter</taxon>
    </lineage>
</organism>
<dbReference type="EMBL" id="CM001403">
    <property type="protein sequence ID" value="EHQ28743.1"/>
    <property type="molecule type" value="Genomic_DNA"/>
</dbReference>
<dbReference type="HOGENOM" id="CLU_1439608_0_0_10"/>
<name>H1Y8X7_9SPHI</name>
<dbReference type="Proteomes" id="UP000002774">
    <property type="component" value="Chromosome"/>
</dbReference>
<sequence>MDINASTYSDYMMLISPPPEVIEGISKYKKASARLIGDFEGMYGKAHISLTSQYRQIPGLMMQKLDAYRKPVSSLNPVQLHINGFSFFKHGDTSATIYAKIELNAEVANWFIHLKRIFGDKNKTSIPHITVVKNIPVELFKTLWPKFTDQRYRYDFIPQSITILSRPMIGGREHYWTPFKELYFNNFR</sequence>
<dbReference type="eggNOG" id="COG1514">
    <property type="taxonomic scope" value="Bacteria"/>
</dbReference>
<dbReference type="Pfam" id="PF13563">
    <property type="entry name" value="2_5_RNA_ligase2"/>
    <property type="match status" value="1"/>
</dbReference>
<keyword evidence="2" id="KW-1185">Reference proteome</keyword>
<proteinExistence type="predicted"/>
<dbReference type="Gene3D" id="3.90.1140.10">
    <property type="entry name" value="Cyclic phosphodiesterase"/>
    <property type="match status" value="1"/>
</dbReference>
<dbReference type="AlphaFoldDB" id="H1Y8X7"/>
<evidence type="ECO:0008006" key="3">
    <source>
        <dbReference type="Google" id="ProtNLM"/>
    </source>
</evidence>
<dbReference type="RefSeq" id="WP_008509650.1">
    <property type="nucleotide sequence ID" value="NZ_CM001403.1"/>
</dbReference>
<protein>
    <recommendedName>
        <fullName evidence="3">Phosphoesterase HXTX</fullName>
    </recommendedName>
</protein>
<gene>
    <name evidence="1" type="ORF">Mucpa_4656</name>
</gene>
<dbReference type="STRING" id="714943.Mucpa_4656"/>
<reference evidence="1" key="1">
    <citation type="submission" date="2011-09" db="EMBL/GenBank/DDBJ databases">
        <title>The permanent draft genome of Mucilaginibacter paludis DSM 18603.</title>
        <authorList>
            <consortium name="US DOE Joint Genome Institute (JGI-PGF)"/>
            <person name="Lucas S."/>
            <person name="Han J."/>
            <person name="Lapidus A."/>
            <person name="Bruce D."/>
            <person name="Goodwin L."/>
            <person name="Pitluck S."/>
            <person name="Peters L."/>
            <person name="Kyrpides N."/>
            <person name="Mavromatis K."/>
            <person name="Ivanova N."/>
            <person name="Mikhailova N."/>
            <person name="Held B."/>
            <person name="Detter J.C."/>
            <person name="Tapia R."/>
            <person name="Han C."/>
            <person name="Land M."/>
            <person name="Hauser L."/>
            <person name="Markowitz V."/>
            <person name="Cheng J.-F."/>
            <person name="Hugenholtz P."/>
            <person name="Woyke T."/>
            <person name="Wu D."/>
            <person name="Tindall B."/>
            <person name="Brambilla E."/>
            <person name="Klenk H.-P."/>
            <person name="Eisen J.A."/>
        </authorList>
    </citation>
    <scope>NUCLEOTIDE SEQUENCE [LARGE SCALE GENOMIC DNA]</scope>
    <source>
        <strain evidence="1">DSM 18603</strain>
    </source>
</reference>